<dbReference type="PANTHER" id="PTHR34477">
    <property type="entry name" value="UPF0213 PROTEIN YHBQ"/>
    <property type="match status" value="1"/>
</dbReference>
<dbReference type="SUPFAM" id="SSF82771">
    <property type="entry name" value="GIY-YIG endonuclease"/>
    <property type="match status" value="1"/>
</dbReference>
<evidence type="ECO:0000256" key="1">
    <source>
        <dbReference type="ARBA" id="ARBA00006975"/>
    </source>
</evidence>
<evidence type="ECO:0000313" key="4">
    <source>
        <dbReference type="EMBL" id="KKM25298.1"/>
    </source>
</evidence>
<reference evidence="4" key="1">
    <citation type="journal article" date="2015" name="Nature">
        <title>Complex archaea that bridge the gap between prokaryotes and eukaryotes.</title>
        <authorList>
            <person name="Spang A."/>
            <person name="Saw J.H."/>
            <person name="Jorgensen S.L."/>
            <person name="Zaremba-Niedzwiedzka K."/>
            <person name="Martijn J."/>
            <person name="Lind A.E."/>
            <person name="van Eijk R."/>
            <person name="Schleper C."/>
            <person name="Guy L."/>
            <person name="Ettema T.J."/>
        </authorList>
    </citation>
    <scope>NUCLEOTIDE SEQUENCE</scope>
</reference>
<dbReference type="PANTHER" id="PTHR34477:SF1">
    <property type="entry name" value="UPF0213 PROTEIN YHBQ"/>
    <property type="match status" value="1"/>
</dbReference>
<dbReference type="InterPro" id="IPR037124">
    <property type="entry name" value="Chaperonin_GroES_sf"/>
</dbReference>
<protein>
    <recommendedName>
        <fullName evidence="3">GIY-YIG domain-containing protein</fullName>
    </recommendedName>
</protein>
<dbReference type="SUPFAM" id="SSF50129">
    <property type="entry name" value="GroES-like"/>
    <property type="match status" value="1"/>
</dbReference>
<keyword evidence="2" id="KW-0143">Chaperone</keyword>
<evidence type="ECO:0000259" key="3">
    <source>
        <dbReference type="PROSITE" id="PS50164"/>
    </source>
</evidence>
<feature type="domain" description="GIY-YIG" evidence="3">
    <location>
        <begin position="4"/>
        <end position="81"/>
    </location>
</feature>
<organism evidence="4">
    <name type="scientific">marine sediment metagenome</name>
    <dbReference type="NCBI Taxonomy" id="412755"/>
    <lineage>
        <taxon>unclassified sequences</taxon>
        <taxon>metagenomes</taxon>
        <taxon>ecological metagenomes</taxon>
    </lineage>
</organism>
<dbReference type="InterPro" id="IPR020818">
    <property type="entry name" value="Chaperonin_GroES"/>
</dbReference>
<name>A0A0F9KT34_9ZZZZ</name>
<evidence type="ECO:0000256" key="2">
    <source>
        <dbReference type="ARBA" id="ARBA00023186"/>
    </source>
</evidence>
<dbReference type="InterPro" id="IPR035901">
    <property type="entry name" value="GIY-YIG_endonuc_sf"/>
</dbReference>
<comment type="caution">
    <text evidence="4">The sequence shown here is derived from an EMBL/GenBank/DDBJ whole genome shotgun (WGS) entry which is preliminary data.</text>
</comment>
<dbReference type="InterPro" id="IPR050190">
    <property type="entry name" value="UPF0213_domain"/>
</dbReference>
<comment type="similarity">
    <text evidence="1">Belongs to the GroES chaperonin family.</text>
</comment>
<dbReference type="FunFam" id="2.30.33.40:FF:000001">
    <property type="entry name" value="10 kDa chaperonin"/>
    <property type="match status" value="1"/>
</dbReference>
<dbReference type="CDD" id="cd00320">
    <property type="entry name" value="cpn10"/>
    <property type="match status" value="1"/>
</dbReference>
<dbReference type="SMART" id="SM00883">
    <property type="entry name" value="Cpn10"/>
    <property type="match status" value="1"/>
</dbReference>
<dbReference type="PRINTS" id="PR00297">
    <property type="entry name" value="CHAPERONIN10"/>
</dbReference>
<dbReference type="AlphaFoldDB" id="A0A0F9KT34"/>
<dbReference type="InterPro" id="IPR000305">
    <property type="entry name" value="GIY-YIG_endonuc"/>
</dbReference>
<accession>A0A0F9KT34</accession>
<dbReference type="EMBL" id="LAZR01012745">
    <property type="protein sequence ID" value="KKM25298.1"/>
    <property type="molecule type" value="Genomic_DNA"/>
</dbReference>
<proteinExistence type="inferred from homology"/>
<dbReference type="Gene3D" id="3.40.1440.10">
    <property type="entry name" value="GIY-YIG endonuclease"/>
    <property type="match status" value="1"/>
</dbReference>
<dbReference type="CDD" id="cd10456">
    <property type="entry name" value="GIY-YIG_UPF0213"/>
    <property type="match status" value="1"/>
</dbReference>
<dbReference type="InterPro" id="IPR011032">
    <property type="entry name" value="GroES-like_sf"/>
</dbReference>
<dbReference type="Pfam" id="PF00166">
    <property type="entry name" value="Cpn10"/>
    <property type="match status" value="1"/>
</dbReference>
<dbReference type="Gene3D" id="2.30.33.40">
    <property type="entry name" value="GroES chaperonin"/>
    <property type="match status" value="1"/>
</dbReference>
<dbReference type="GO" id="GO:0044183">
    <property type="term" value="F:protein folding chaperone"/>
    <property type="evidence" value="ECO:0007669"/>
    <property type="project" value="InterPro"/>
</dbReference>
<gene>
    <name evidence="4" type="ORF">LCGC14_1596400</name>
</gene>
<dbReference type="PROSITE" id="PS50164">
    <property type="entry name" value="GIY_YIG"/>
    <property type="match status" value="1"/>
</dbReference>
<dbReference type="Pfam" id="PF01541">
    <property type="entry name" value="GIY-YIG"/>
    <property type="match status" value="1"/>
</dbReference>
<sequence length="187" mass="21544">MRNDIWSVYILLLADNTYYTGITNDIIRRLKLHEIGKGSKYVRARLPLVLKYVEEVGSLSEAARRERVIKRLKHTQKKKLIEKLRKKEKDMTFPIEPILDRIIIKKDEMKEESGFHVPDTVKGRSKTGTVVAAGPGRINVETGKYIPLAVKAGDKVLLKEFDGHRLDWEGETYYVFTESEIIGKLCE</sequence>
<dbReference type="GO" id="GO:0005524">
    <property type="term" value="F:ATP binding"/>
    <property type="evidence" value="ECO:0007669"/>
    <property type="project" value="InterPro"/>
</dbReference>